<evidence type="ECO:0000256" key="1">
    <source>
        <dbReference type="ARBA" id="ARBA00004496"/>
    </source>
</evidence>
<keyword evidence="5" id="KW-0597">Phosphoprotein</keyword>
<dbReference type="SMART" id="SM00233">
    <property type="entry name" value="PH"/>
    <property type="match status" value="1"/>
</dbReference>
<evidence type="ECO:0000256" key="3">
    <source>
        <dbReference type="ARBA" id="ARBA00022443"/>
    </source>
</evidence>
<dbReference type="InterPro" id="IPR001452">
    <property type="entry name" value="SH3_domain"/>
</dbReference>
<accession>A0A8J5MJE9</accession>
<evidence type="ECO:0000256" key="2">
    <source>
        <dbReference type="ARBA" id="ARBA00005864"/>
    </source>
</evidence>
<feature type="compositionally biased region" description="Basic and acidic residues" evidence="7">
    <location>
        <begin position="697"/>
        <end position="711"/>
    </location>
</feature>
<dbReference type="Gene3D" id="2.30.30.40">
    <property type="entry name" value="SH3 Domains"/>
    <property type="match status" value="1"/>
</dbReference>
<keyword evidence="10" id="KW-0418">Kinase</keyword>
<dbReference type="AlphaFoldDB" id="A0A8J5MJE9"/>
<feature type="domain" description="PH" evidence="9">
    <location>
        <begin position="177"/>
        <end position="278"/>
    </location>
</feature>
<dbReference type="PROSITE" id="PS50002">
    <property type="entry name" value="SH3"/>
    <property type="match status" value="1"/>
</dbReference>
<evidence type="ECO:0000256" key="6">
    <source>
        <dbReference type="PROSITE-ProRule" id="PRU00192"/>
    </source>
</evidence>
<dbReference type="GO" id="GO:0016301">
    <property type="term" value="F:kinase activity"/>
    <property type="evidence" value="ECO:0007669"/>
    <property type="project" value="UniProtKB-KW"/>
</dbReference>
<feature type="compositionally biased region" description="Low complexity" evidence="7">
    <location>
        <begin position="799"/>
        <end position="808"/>
    </location>
</feature>
<comment type="similarity">
    <text evidence="2">Belongs to the SKAP family.</text>
</comment>
<feature type="compositionally biased region" description="Basic and acidic residues" evidence="7">
    <location>
        <begin position="770"/>
        <end position="782"/>
    </location>
</feature>
<dbReference type="EMBL" id="JAHLQT010046319">
    <property type="protein sequence ID" value="KAG7153636.1"/>
    <property type="molecule type" value="Genomic_DNA"/>
</dbReference>
<evidence type="ECO:0000256" key="4">
    <source>
        <dbReference type="ARBA" id="ARBA00022490"/>
    </source>
</evidence>
<evidence type="ECO:0000259" key="9">
    <source>
        <dbReference type="PROSITE" id="PS50003"/>
    </source>
</evidence>
<feature type="compositionally biased region" description="Polar residues" evidence="7">
    <location>
        <begin position="282"/>
        <end position="302"/>
    </location>
</feature>
<evidence type="ECO:0000256" key="5">
    <source>
        <dbReference type="ARBA" id="ARBA00022553"/>
    </source>
</evidence>
<dbReference type="InterPro" id="IPR001849">
    <property type="entry name" value="PH_domain"/>
</dbReference>
<name>A0A8J5MJE9_HOMAM</name>
<feature type="compositionally biased region" description="Low complexity" evidence="7">
    <location>
        <begin position="80"/>
        <end position="107"/>
    </location>
</feature>
<keyword evidence="11" id="KW-1185">Reference proteome</keyword>
<dbReference type="Pfam" id="PF07653">
    <property type="entry name" value="SH3_2"/>
    <property type="match status" value="1"/>
</dbReference>
<dbReference type="PANTHER" id="PTHR15129">
    <property type="entry name" value="SRC-ASSOCIATED ADAPTOR PROTEIN"/>
    <property type="match status" value="1"/>
</dbReference>
<feature type="region of interest" description="Disordered" evidence="7">
    <location>
        <begin position="770"/>
        <end position="821"/>
    </location>
</feature>
<feature type="region of interest" description="Disordered" evidence="7">
    <location>
        <begin position="130"/>
        <end position="155"/>
    </location>
</feature>
<evidence type="ECO:0000256" key="7">
    <source>
        <dbReference type="SAM" id="MobiDB-lite"/>
    </source>
</evidence>
<evidence type="ECO:0000313" key="11">
    <source>
        <dbReference type="Proteomes" id="UP000747542"/>
    </source>
</evidence>
<keyword evidence="10" id="KW-0808">Transferase</keyword>
<dbReference type="GO" id="GO:0005737">
    <property type="term" value="C:cytoplasm"/>
    <property type="evidence" value="ECO:0007669"/>
    <property type="project" value="UniProtKB-SubCell"/>
</dbReference>
<gene>
    <name evidence="10" type="primary">skap2-L</name>
    <name evidence="10" type="ORF">Hamer_G009289</name>
</gene>
<dbReference type="SUPFAM" id="SSF50729">
    <property type="entry name" value="PH domain-like"/>
    <property type="match status" value="1"/>
</dbReference>
<keyword evidence="3 6" id="KW-0728">SH3 domain</keyword>
<comment type="caution">
    <text evidence="10">The sequence shown here is derived from an EMBL/GenBank/DDBJ whole genome shotgun (WGS) entry which is preliminary data.</text>
</comment>
<feature type="compositionally biased region" description="Basic and acidic residues" evidence="7">
    <location>
        <begin position="470"/>
        <end position="488"/>
    </location>
</feature>
<comment type="subcellular location">
    <subcellularLocation>
        <location evidence="1">Cytoplasm</location>
    </subcellularLocation>
</comment>
<dbReference type="InterPro" id="IPR011993">
    <property type="entry name" value="PH-like_dom_sf"/>
</dbReference>
<feature type="region of interest" description="Disordered" evidence="7">
    <location>
        <begin position="352"/>
        <end position="445"/>
    </location>
</feature>
<dbReference type="PROSITE" id="PS50003">
    <property type="entry name" value="PH_DOMAIN"/>
    <property type="match status" value="1"/>
</dbReference>
<feature type="compositionally biased region" description="Acidic residues" evidence="7">
    <location>
        <begin position="783"/>
        <end position="798"/>
    </location>
</feature>
<dbReference type="SUPFAM" id="SSF50044">
    <property type="entry name" value="SH3-domain"/>
    <property type="match status" value="1"/>
</dbReference>
<dbReference type="Proteomes" id="UP000747542">
    <property type="component" value="Unassembled WGS sequence"/>
</dbReference>
<dbReference type="InterPro" id="IPR036028">
    <property type="entry name" value="SH3-like_dom_sf"/>
</dbReference>
<feature type="compositionally biased region" description="Basic and acidic residues" evidence="7">
    <location>
        <begin position="136"/>
        <end position="153"/>
    </location>
</feature>
<feature type="region of interest" description="Disordered" evidence="7">
    <location>
        <begin position="469"/>
        <end position="499"/>
    </location>
</feature>
<feature type="region of interest" description="Disordered" evidence="7">
    <location>
        <begin position="664"/>
        <end position="757"/>
    </location>
</feature>
<feature type="domain" description="SH3" evidence="8">
    <location>
        <begin position="826"/>
        <end position="885"/>
    </location>
</feature>
<dbReference type="InterPro" id="IPR037781">
    <property type="entry name" value="SKAP_fam"/>
</dbReference>
<reference evidence="10" key="1">
    <citation type="journal article" date="2021" name="Sci. Adv.">
        <title>The American lobster genome reveals insights on longevity, neural, and immune adaptations.</title>
        <authorList>
            <person name="Polinski J.M."/>
            <person name="Zimin A.V."/>
            <person name="Clark K.F."/>
            <person name="Kohn A.B."/>
            <person name="Sadowski N."/>
            <person name="Timp W."/>
            <person name="Ptitsyn A."/>
            <person name="Khanna P."/>
            <person name="Romanova D.Y."/>
            <person name="Williams P."/>
            <person name="Greenwood S.J."/>
            <person name="Moroz L.L."/>
            <person name="Walt D.R."/>
            <person name="Bodnar A.G."/>
        </authorList>
    </citation>
    <scope>NUCLEOTIDE SEQUENCE</scope>
    <source>
        <strain evidence="10">GMGI-L3</strain>
    </source>
</reference>
<dbReference type="PANTHER" id="PTHR15129:SF0">
    <property type="entry name" value="SH3 DOMAIN-CONTAINING PROTEIN"/>
    <property type="match status" value="1"/>
</dbReference>
<feature type="region of interest" description="Disordered" evidence="7">
    <location>
        <begin position="280"/>
        <end position="302"/>
    </location>
</feature>
<organism evidence="10 11">
    <name type="scientific">Homarus americanus</name>
    <name type="common">American lobster</name>
    <dbReference type="NCBI Taxonomy" id="6706"/>
    <lineage>
        <taxon>Eukaryota</taxon>
        <taxon>Metazoa</taxon>
        <taxon>Ecdysozoa</taxon>
        <taxon>Arthropoda</taxon>
        <taxon>Crustacea</taxon>
        <taxon>Multicrustacea</taxon>
        <taxon>Malacostraca</taxon>
        <taxon>Eumalacostraca</taxon>
        <taxon>Eucarida</taxon>
        <taxon>Decapoda</taxon>
        <taxon>Pleocyemata</taxon>
        <taxon>Astacidea</taxon>
        <taxon>Nephropoidea</taxon>
        <taxon>Nephropidae</taxon>
        <taxon>Homarus</taxon>
    </lineage>
</organism>
<dbReference type="SMART" id="SM00326">
    <property type="entry name" value="SH3"/>
    <property type="match status" value="1"/>
</dbReference>
<dbReference type="Pfam" id="PF00169">
    <property type="entry name" value="PH"/>
    <property type="match status" value="1"/>
</dbReference>
<feature type="region of interest" description="Disordered" evidence="7">
    <location>
        <begin position="76"/>
        <end position="114"/>
    </location>
</feature>
<evidence type="ECO:0000313" key="10">
    <source>
        <dbReference type="EMBL" id="KAG7153636.1"/>
    </source>
</evidence>
<evidence type="ECO:0000259" key="8">
    <source>
        <dbReference type="PROSITE" id="PS50002"/>
    </source>
</evidence>
<keyword evidence="4" id="KW-0963">Cytoplasm</keyword>
<sequence>MHTIFINGFLGYLPVVLGSVHYFLSEALPGEPLSGKLECLRRGLVLQLEALALSYPTLRIRARSSTSLPYLAMDQANVQGGHPPSESLSSGSSGGSNSYSNSSSGDGLVMGPGRGGCDTLDRPQFLPQDEEYEDFQDNRRDSGMVEERTGGRDDVEETEDVYMKSVDVMSFSNIIATCDKHGVLVKKTKGLLRNVKNHCVAANGMLYLYQKETDERQRKTIDLMGYSAREATGEDIRDQRKRDAAFEIVGPGKKTHTFIARTARDKMEWLSAIDRTIKSGRNRTQSSVSSASEAGGNTNTNGIRHVGSIEIILPPKAPPPTQMLQGKEGKPAEEYFFYHDVASDAKDEVYEEVDPDGMTVGDCDTLPPPPLLPSHPTQLPDYDPVCPDDLRPPLGPPLPLSPSLGRLPPGRPPLPNVLQEQLNKQAARPLPDAPSETSEGSDDTIGIYVEIEDDILEIGRENFMRTFEQQNEKGKTEATNYKESDQEKNLNGGSNAPALPARASSNSLVGFLSDEILMNISDFSPSHHLNKYPLRSSNPKTPPKLPPKGIPIPPAADDDSEYKVPVISNIDTEYQIPSSNPIPTVPEEIVAAETLHEISAPILSASQMYQVPPSQTIVSIKPTKKDRRNSVIEEQSKPLSSFFTGQEDPYPKNNFRTLTKRFEKTNDNQVSGELKDAKQSCQGTSVKDMIARLNKRKPTDEKDELKKEEPPHPVATTDKVEGDLPKPDPPQENDPLSINSEPKLLKPMLPPRPQNLLNGATITQKNISSIEEHQSCNSKAEDDNISDDDYYETPDDNSFDSSSQQDSQDTSRGKDTTAPWRVMPETAGEWFVAKFAFVPTIDQALGLNRGDEVLVYDTSGNSGWWRGSVRGRSGLVPREYLRKKE</sequence>
<dbReference type="GO" id="GO:0005886">
    <property type="term" value="C:plasma membrane"/>
    <property type="evidence" value="ECO:0007669"/>
    <property type="project" value="TreeGrafter"/>
</dbReference>
<proteinExistence type="inferred from homology"/>
<dbReference type="Gene3D" id="2.30.29.30">
    <property type="entry name" value="Pleckstrin-homology domain (PH domain)/Phosphotyrosine-binding domain (PTB)"/>
    <property type="match status" value="1"/>
</dbReference>
<protein>
    <submittedName>
        <fullName evidence="10">Src kinase-associated phosphoprotein 2-like</fullName>
    </submittedName>
</protein>